<evidence type="ECO:0000313" key="3">
    <source>
        <dbReference type="EMBL" id="RNE62111.1"/>
    </source>
</evidence>
<accession>A0A3M8L9E2</accession>
<dbReference type="Pfam" id="PF13400">
    <property type="entry name" value="Tad"/>
    <property type="match status" value="1"/>
</dbReference>
<reference evidence="3 4" key="1">
    <citation type="submission" date="2018-11" db="EMBL/GenBank/DDBJ databases">
        <title>Cryobacterium sp. nov., isolated from rhizosphere soil of lettuce.</title>
        <authorList>
            <person name="Wang Y."/>
        </authorList>
    </citation>
    <scope>NUCLEOTIDE SEQUENCE [LARGE SCALE GENOMIC DNA]</scope>
    <source>
        <strain evidence="3 4">NEAU-85</strain>
    </source>
</reference>
<dbReference type="InterPro" id="IPR028087">
    <property type="entry name" value="Tad_N"/>
</dbReference>
<evidence type="ECO:0000259" key="2">
    <source>
        <dbReference type="Pfam" id="PF13400"/>
    </source>
</evidence>
<evidence type="ECO:0000313" key="4">
    <source>
        <dbReference type="Proteomes" id="UP000279859"/>
    </source>
</evidence>
<proteinExistence type="predicted"/>
<name>A0A3M8L9E2_9MICO</name>
<sequence length="301" mass="30882">MVALLMVPLVGFAAIAVDAGALYAEKAQLQNGADAAALAVAQHCAVDACGDTASTAEDFASANANDGAANVFNIELGSNTVTVSDSTRTAQGSGAMSHPLAALIGVNSSTVHATATAEWGGPGSGPAVLPIALSYCEVINALEPGVAMTIRTDTNRPCHRAAGEPEIPGGFGWIDQIDGSCESYVDVTNGELWVGSDPGNNVPTLCKDKLDELKGQTILIPVYDGARGNGQNAEYRIYAFAAFTITGWNFSGFSDTDPAASPSCTGNCRAIQGYFQKWVSVDSAFDLGGPDLGGSVVRLID</sequence>
<feature type="signal peptide" evidence="1">
    <location>
        <begin position="1"/>
        <end position="19"/>
    </location>
</feature>
<dbReference type="EMBL" id="RDSR01000014">
    <property type="protein sequence ID" value="RNE62111.1"/>
    <property type="molecule type" value="Genomic_DNA"/>
</dbReference>
<keyword evidence="1" id="KW-0732">Signal</keyword>
<feature type="domain" description="Putative Flp pilus-assembly TadG-like N-terminal" evidence="2">
    <location>
        <begin position="1"/>
        <end position="42"/>
    </location>
</feature>
<organism evidence="3 4">
    <name type="scientific">Cryobacterium tepidiphilum</name>
    <dbReference type="NCBI Taxonomy" id="2486026"/>
    <lineage>
        <taxon>Bacteria</taxon>
        <taxon>Bacillati</taxon>
        <taxon>Actinomycetota</taxon>
        <taxon>Actinomycetes</taxon>
        <taxon>Micrococcales</taxon>
        <taxon>Microbacteriaceae</taxon>
        <taxon>Cryobacterium</taxon>
    </lineage>
</organism>
<comment type="caution">
    <text evidence="3">The sequence shown here is derived from an EMBL/GenBank/DDBJ whole genome shotgun (WGS) entry which is preliminary data.</text>
</comment>
<dbReference type="Proteomes" id="UP000279859">
    <property type="component" value="Unassembled WGS sequence"/>
</dbReference>
<dbReference type="AlphaFoldDB" id="A0A3M8L9E2"/>
<protein>
    <recommendedName>
        <fullName evidence="2">Putative Flp pilus-assembly TadG-like N-terminal domain-containing protein</fullName>
    </recommendedName>
</protein>
<feature type="chain" id="PRO_5039357550" description="Putative Flp pilus-assembly TadG-like N-terminal domain-containing protein" evidence="1">
    <location>
        <begin position="20"/>
        <end position="301"/>
    </location>
</feature>
<keyword evidence="4" id="KW-1185">Reference proteome</keyword>
<evidence type="ECO:0000256" key="1">
    <source>
        <dbReference type="SAM" id="SignalP"/>
    </source>
</evidence>
<gene>
    <name evidence="3" type="ORF">EEJ31_09330</name>
</gene>